<proteinExistence type="predicted"/>
<dbReference type="WBParaSite" id="jg1500">
    <property type="protein sequence ID" value="jg1500"/>
    <property type="gene ID" value="jg1500"/>
</dbReference>
<evidence type="ECO:0000313" key="1">
    <source>
        <dbReference type="Proteomes" id="UP000887574"/>
    </source>
</evidence>
<reference evidence="2" key="1">
    <citation type="submission" date="2022-11" db="UniProtKB">
        <authorList>
            <consortium name="WormBaseParasite"/>
        </authorList>
    </citation>
    <scope>IDENTIFICATION</scope>
</reference>
<dbReference type="AlphaFoldDB" id="A0A915D2Y2"/>
<organism evidence="1 2">
    <name type="scientific">Ditylenchus dipsaci</name>
    <dbReference type="NCBI Taxonomy" id="166011"/>
    <lineage>
        <taxon>Eukaryota</taxon>
        <taxon>Metazoa</taxon>
        <taxon>Ecdysozoa</taxon>
        <taxon>Nematoda</taxon>
        <taxon>Chromadorea</taxon>
        <taxon>Rhabditida</taxon>
        <taxon>Tylenchina</taxon>
        <taxon>Tylenchomorpha</taxon>
        <taxon>Sphaerularioidea</taxon>
        <taxon>Anguinidae</taxon>
        <taxon>Anguininae</taxon>
        <taxon>Ditylenchus</taxon>
    </lineage>
</organism>
<protein>
    <submittedName>
        <fullName evidence="2">Uncharacterized protein</fullName>
    </submittedName>
</protein>
<keyword evidence="1" id="KW-1185">Reference proteome</keyword>
<sequence>MQENARQLISHHDLYATLLTIARSSHKWDETNWIVSGIRVSIQKLYMDQSIAHTYKTAKRLPHSKHTFCLLPMR</sequence>
<dbReference type="Proteomes" id="UP000887574">
    <property type="component" value="Unplaced"/>
</dbReference>
<accession>A0A915D2Y2</accession>
<name>A0A915D2Y2_9BILA</name>
<evidence type="ECO:0000313" key="2">
    <source>
        <dbReference type="WBParaSite" id="jg1500"/>
    </source>
</evidence>